<reference evidence="4" key="1">
    <citation type="journal article" date="2016" name="Genome Announc.">
        <title>Draft Genome Sequences of Five Rapidly Growing Mycobacterium Species, M. thermoresistibile, M. fortuitum subsp. acetamidolyticum, M. canariasense, M. brisbanense, and M. novocastrense.</title>
        <authorList>
            <person name="Katahira K."/>
            <person name="Ogura Y."/>
            <person name="Gotoh Y."/>
            <person name="Hayashi T."/>
        </authorList>
    </citation>
    <scope>NUCLEOTIDE SEQUENCE [LARGE SCALE GENOMIC DNA]</scope>
    <source>
        <strain evidence="4">JCM15654</strain>
    </source>
</reference>
<reference evidence="4" key="2">
    <citation type="submission" date="2016-02" db="EMBL/GenBank/DDBJ databases">
        <title>Draft genome sequence of five rapidly growing Mycobacterium species.</title>
        <authorList>
            <person name="Katahira K."/>
            <person name="Gotou Y."/>
            <person name="Iida K."/>
            <person name="Ogura Y."/>
            <person name="Hayashi T."/>
        </authorList>
    </citation>
    <scope>NUCLEOTIDE SEQUENCE [LARGE SCALE GENOMIC DNA]</scope>
    <source>
        <strain evidence="4">JCM15654</strain>
    </source>
</reference>
<dbReference type="OrthoDB" id="9805307at2"/>
<dbReference type="STRING" id="146020.RMCB_6658"/>
<keyword evidence="3" id="KW-0378">Hydrolase</keyword>
<keyword evidence="4" id="KW-1185">Reference proteome</keyword>
<keyword evidence="1" id="KW-0479">Metal-binding</keyword>
<feature type="domain" description="Fumarylacetoacetase-like C-terminal" evidence="2">
    <location>
        <begin position="27"/>
        <end position="227"/>
    </location>
</feature>
<dbReference type="RefSeq" id="WP_062832141.1">
    <property type="nucleotide sequence ID" value="NZ_BCSX01000056.1"/>
</dbReference>
<organism evidence="3 4">
    <name type="scientific">Mycolicibacterium brisbanense</name>
    <dbReference type="NCBI Taxonomy" id="146020"/>
    <lineage>
        <taxon>Bacteria</taxon>
        <taxon>Bacillati</taxon>
        <taxon>Actinomycetota</taxon>
        <taxon>Actinomycetes</taxon>
        <taxon>Mycobacteriales</taxon>
        <taxon>Mycobacteriaceae</taxon>
        <taxon>Mycolicibacterium</taxon>
    </lineage>
</organism>
<proteinExistence type="predicted"/>
<gene>
    <name evidence="3" type="ORF">RMCB_6658</name>
</gene>
<dbReference type="AlphaFoldDB" id="A0A100W6I8"/>
<dbReference type="Proteomes" id="UP000069620">
    <property type="component" value="Unassembled WGS sequence"/>
</dbReference>
<dbReference type="EMBL" id="BCSX01000056">
    <property type="protein sequence ID" value="GAS92562.1"/>
    <property type="molecule type" value="Genomic_DNA"/>
</dbReference>
<protein>
    <submittedName>
        <fullName evidence="3">Putative fumarylpyruvate hydrolase</fullName>
    </submittedName>
</protein>
<evidence type="ECO:0000313" key="4">
    <source>
        <dbReference type="Proteomes" id="UP000069620"/>
    </source>
</evidence>
<dbReference type="PANTHER" id="PTHR11820:SF90">
    <property type="entry name" value="FLUTATHIONE S-TRANSFERASE"/>
    <property type="match status" value="1"/>
</dbReference>
<keyword evidence="3" id="KW-0670">Pyruvate</keyword>
<name>A0A100W6I8_9MYCO</name>
<dbReference type="PANTHER" id="PTHR11820">
    <property type="entry name" value="ACYLPYRUVASE"/>
    <property type="match status" value="1"/>
</dbReference>
<dbReference type="SUPFAM" id="SSF56529">
    <property type="entry name" value="FAH"/>
    <property type="match status" value="1"/>
</dbReference>
<dbReference type="InterPro" id="IPR036663">
    <property type="entry name" value="Fumarylacetoacetase_C_sf"/>
</dbReference>
<dbReference type="GO" id="GO:0018773">
    <property type="term" value="F:acetylpyruvate hydrolase activity"/>
    <property type="evidence" value="ECO:0007669"/>
    <property type="project" value="TreeGrafter"/>
</dbReference>
<dbReference type="GO" id="GO:0046872">
    <property type="term" value="F:metal ion binding"/>
    <property type="evidence" value="ECO:0007669"/>
    <property type="project" value="UniProtKB-KW"/>
</dbReference>
<evidence type="ECO:0000259" key="2">
    <source>
        <dbReference type="Pfam" id="PF01557"/>
    </source>
</evidence>
<comment type="caution">
    <text evidence="3">The sequence shown here is derived from an EMBL/GenBank/DDBJ whole genome shotgun (WGS) entry which is preliminary data.</text>
</comment>
<evidence type="ECO:0000256" key="1">
    <source>
        <dbReference type="ARBA" id="ARBA00022723"/>
    </source>
</evidence>
<accession>A0A100W6I8</accession>
<dbReference type="Gene3D" id="3.90.850.10">
    <property type="entry name" value="Fumarylacetoacetase-like, C-terminal domain"/>
    <property type="match status" value="1"/>
</dbReference>
<dbReference type="InterPro" id="IPR011234">
    <property type="entry name" value="Fumarylacetoacetase-like_C"/>
</dbReference>
<evidence type="ECO:0000313" key="3">
    <source>
        <dbReference type="EMBL" id="GAS92562.1"/>
    </source>
</evidence>
<dbReference type="Pfam" id="PF01557">
    <property type="entry name" value="FAA_hydrolase"/>
    <property type="match status" value="1"/>
</dbReference>
<sequence length="228" mass="24878">MTATLWPSISPTIPVLGNDIQFPVRRIYCVGRNYVDHILEMKEGDERDDPFFFQKPTDALVGSGDTVNYPPDTEELEFEGELVVAIGVEGSAVSAETALDLVYGYAAGVDLTRRDRQRECRAQMRPWEAGKSFDHSAPCGVITPAGGWNGNANSTLTLSVNGVERQRTTLGLMIWNVPEIIAQLSRQYVLKPGDLIYTGTPAGVGMLTPGDIVTVRIDGLQTLTFSVD</sequence>